<protein>
    <submittedName>
        <fullName evidence="3">(northern house mosquito) hypothetical protein</fullName>
    </submittedName>
</protein>
<proteinExistence type="predicted"/>
<keyword evidence="2" id="KW-0472">Membrane</keyword>
<dbReference type="EMBL" id="HBUE01176918">
    <property type="protein sequence ID" value="CAG6518275.1"/>
    <property type="molecule type" value="Transcribed_RNA"/>
</dbReference>
<keyword evidence="2" id="KW-1133">Transmembrane helix</keyword>
<accession>A0A8D8E142</accession>
<evidence type="ECO:0000256" key="1">
    <source>
        <dbReference type="SAM" id="MobiDB-lite"/>
    </source>
</evidence>
<feature type="region of interest" description="Disordered" evidence="1">
    <location>
        <begin position="123"/>
        <end position="149"/>
    </location>
</feature>
<organism evidence="3">
    <name type="scientific">Culex pipiens</name>
    <name type="common">House mosquito</name>
    <dbReference type="NCBI Taxonomy" id="7175"/>
    <lineage>
        <taxon>Eukaryota</taxon>
        <taxon>Metazoa</taxon>
        <taxon>Ecdysozoa</taxon>
        <taxon>Arthropoda</taxon>
        <taxon>Hexapoda</taxon>
        <taxon>Insecta</taxon>
        <taxon>Pterygota</taxon>
        <taxon>Neoptera</taxon>
        <taxon>Endopterygota</taxon>
        <taxon>Diptera</taxon>
        <taxon>Nematocera</taxon>
        <taxon>Culicoidea</taxon>
        <taxon>Culicidae</taxon>
        <taxon>Culicinae</taxon>
        <taxon>Culicini</taxon>
        <taxon>Culex</taxon>
        <taxon>Culex</taxon>
    </lineage>
</organism>
<evidence type="ECO:0000256" key="2">
    <source>
        <dbReference type="SAM" id="Phobius"/>
    </source>
</evidence>
<feature type="transmembrane region" description="Helical" evidence="2">
    <location>
        <begin position="50"/>
        <end position="71"/>
    </location>
</feature>
<dbReference type="AlphaFoldDB" id="A0A8D8E142"/>
<feature type="transmembrane region" description="Helical" evidence="2">
    <location>
        <begin position="12"/>
        <end position="30"/>
    </location>
</feature>
<reference evidence="3" key="1">
    <citation type="submission" date="2021-05" db="EMBL/GenBank/DDBJ databases">
        <authorList>
            <person name="Alioto T."/>
            <person name="Alioto T."/>
            <person name="Gomez Garrido J."/>
        </authorList>
    </citation>
    <scope>NUCLEOTIDE SEQUENCE</scope>
</reference>
<sequence length="182" mass="20434">MKGLNDLHTKQTFLATLALVSFSFGFRALTHTNGLKPPPTHNQLAHLLIFSTYFFFSAHTISVILGTPFFAPFEIKEPSPTWPGATGQLRLERVKPPDKPAWLRSDWINALCAARRWEPVSRGHPRTFAKDTSSCGKVEQPRNDRERDDGFKARIAQTVTSSGVGFPGGFRINRLKLEPLFD</sequence>
<evidence type="ECO:0000313" key="3">
    <source>
        <dbReference type="EMBL" id="CAG6518275.1"/>
    </source>
</evidence>
<name>A0A8D8E142_CULPI</name>
<feature type="compositionally biased region" description="Basic and acidic residues" evidence="1">
    <location>
        <begin position="139"/>
        <end position="149"/>
    </location>
</feature>
<keyword evidence="2" id="KW-0812">Transmembrane</keyword>
<dbReference type="EMBL" id="HBUE01282432">
    <property type="protein sequence ID" value="CAG6569807.1"/>
    <property type="molecule type" value="Transcribed_RNA"/>
</dbReference>